<proteinExistence type="predicted"/>
<evidence type="ECO:0000313" key="2">
    <source>
        <dbReference type="EMBL" id="KAG0148023.1"/>
    </source>
</evidence>
<comment type="caution">
    <text evidence="2">The sequence shown here is derived from an EMBL/GenBank/DDBJ whole genome shotgun (WGS) entry which is preliminary data.</text>
</comment>
<keyword evidence="3" id="KW-1185">Reference proteome</keyword>
<sequence length="132" mass="14978">MVPTRKKDYGENQSDESEREREENDEDKEKITTPPQSHFPFRPTTPTPALSAVFSTLSISSPTQSPTPPITEVEPPNNMSAGLIPEWKTIVFRSRIMTIVLPGWLDKHDAHIIDPEHDRIFLMVVNTANKDI</sequence>
<dbReference type="Proteomes" id="UP000886653">
    <property type="component" value="Unassembled WGS sequence"/>
</dbReference>
<name>A0A9P6NPU6_9BASI</name>
<gene>
    <name evidence="2" type="ORF">CROQUDRAFT_90766</name>
</gene>
<dbReference type="AlphaFoldDB" id="A0A9P6NPU6"/>
<feature type="compositionally biased region" description="Low complexity" evidence="1">
    <location>
        <begin position="55"/>
        <end position="64"/>
    </location>
</feature>
<protein>
    <submittedName>
        <fullName evidence="2">Uncharacterized protein</fullName>
    </submittedName>
</protein>
<accession>A0A9P6NPU6</accession>
<feature type="region of interest" description="Disordered" evidence="1">
    <location>
        <begin position="1"/>
        <end position="80"/>
    </location>
</feature>
<reference evidence="2" key="1">
    <citation type="submission" date="2013-11" db="EMBL/GenBank/DDBJ databases">
        <title>Genome sequence of the fusiform rust pathogen reveals effectors for host alternation and coevolution with pine.</title>
        <authorList>
            <consortium name="DOE Joint Genome Institute"/>
            <person name="Smith K."/>
            <person name="Pendleton A."/>
            <person name="Kubisiak T."/>
            <person name="Anderson C."/>
            <person name="Salamov A."/>
            <person name="Aerts A."/>
            <person name="Riley R."/>
            <person name="Clum A."/>
            <person name="Lindquist E."/>
            <person name="Ence D."/>
            <person name="Campbell M."/>
            <person name="Kronenberg Z."/>
            <person name="Feau N."/>
            <person name="Dhillon B."/>
            <person name="Hamelin R."/>
            <person name="Burleigh J."/>
            <person name="Smith J."/>
            <person name="Yandell M."/>
            <person name="Nelson C."/>
            <person name="Grigoriev I."/>
            <person name="Davis J."/>
        </authorList>
    </citation>
    <scope>NUCLEOTIDE SEQUENCE</scope>
    <source>
        <strain evidence="2">G11</strain>
    </source>
</reference>
<evidence type="ECO:0000313" key="3">
    <source>
        <dbReference type="Proteomes" id="UP000886653"/>
    </source>
</evidence>
<feature type="compositionally biased region" description="Basic and acidic residues" evidence="1">
    <location>
        <begin position="1"/>
        <end position="31"/>
    </location>
</feature>
<evidence type="ECO:0000256" key="1">
    <source>
        <dbReference type="SAM" id="MobiDB-lite"/>
    </source>
</evidence>
<dbReference type="EMBL" id="MU167241">
    <property type="protein sequence ID" value="KAG0148023.1"/>
    <property type="molecule type" value="Genomic_DNA"/>
</dbReference>
<organism evidence="2 3">
    <name type="scientific">Cronartium quercuum f. sp. fusiforme G11</name>
    <dbReference type="NCBI Taxonomy" id="708437"/>
    <lineage>
        <taxon>Eukaryota</taxon>
        <taxon>Fungi</taxon>
        <taxon>Dikarya</taxon>
        <taxon>Basidiomycota</taxon>
        <taxon>Pucciniomycotina</taxon>
        <taxon>Pucciniomycetes</taxon>
        <taxon>Pucciniales</taxon>
        <taxon>Coleosporiaceae</taxon>
        <taxon>Cronartium</taxon>
    </lineage>
</organism>